<dbReference type="InterPro" id="IPR026960">
    <property type="entry name" value="RVT-Znf"/>
</dbReference>
<dbReference type="EMBL" id="OIVN01003001">
    <property type="protein sequence ID" value="SPD08092.1"/>
    <property type="molecule type" value="Genomic_DNA"/>
</dbReference>
<dbReference type="SUPFAM" id="SSF53098">
    <property type="entry name" value="Ribonuclease H-like"/>
    <property type="match status" value="1"/>
</dbReference>
<dbReference type="InterPro" id="IPR002156">
    <property type="entry name" value="RNaseH_domain"/>
</dbReference>
<dbReference type="Pfam" id="PF14111">
    <property type="entry name" value="DUF4283"/>
    <property type="match status" value="1"/>
</dbReference>
<dbReference type="InterPro" id="IPR025558">
    <property type="entry name" value="DUF4283"/>
</dbReference>
<proteinExistence type="predicted"/>
<dbReference type="GO" id="GO:0004523">
    <property type="term" value="F:RNA-DNA hybrid ribonuclease activity"/>
    <property type="evidence" value="ECO:0007669"/>
    <property type="project" value="InterPro"/>
</dbReference>
<dbReference type="InterPro" id="IPR000477">
    <property type="entry name" value="RT_dom"/>
</dbReference>
<name>A0A2N9H7L2_FAGSY</name>
<dbReference type="PROSITE" id="PS50878">
    <property type="entry name" value="RT_POL"/>
    <property type="match status" value="1"/>
</dbReference>
<dbReference type="Pfam" id="PF00078">
    <property type="entry name" value="RVT_1"/>
    <property type="match status" value="1"/>
</dbReference>
<evidence type="ECO:0000259" key="1">
    <source>
        <dbReference type="PROSITE" id="PS50878"/>
    </source>
</evidence>
<dbReference type="Pfam" id="PF13456">
    <property type="entry name" value="RVT_3"/>
    <property type="match status" value="1"/>
</dbReference>
<dbReference type="Pfam" id="PF13966">
    <property type="entry name" value="zf-RVT"/>
    <property type="match status" value="1"/>
</dbReference>
<dbReference type="PANTHER" id="PTHR33116">
    <property type="entry name" value="REVERSE TRANSCRIPTASE ZINC-BINDING DOMAIN-CONTAINING PROTEIN-RELATED-RELATED"/>
    <property type="match status" value="1"/>
</dbReference>
<organism evidence="2">
    <name type="scientific">Fagus sylvatica</name>
    <name type="common">Beechnut</name>
    <dbReference type="NCBI Taxonomy" id="28930"/>
    <lineage>
        <taxon>Eukaryota</taxon>
        <taxon>Viridiplantae</taxon>
        <taxon>Streptophyta</taxon>
        <taxon>Embryophyta</taxon>
        <taxon>Tracheophyta</taxon>
        <taxon>Spermatophyta</taxon>
        <taxon>Magnoliopsida</taxon>
        <taxon>eudicotyledons</taxon>
        <taxon>Gunneridae</taxon>
        <taxon>Pentapetalae</taxon>
        <taxon>rosids</taxon>
        <taxon>fabids</taxon>
        <taxon>Fagales</taxon>
        <taxon>Fagaceae</taxon>
        <taxon>Fagus</taxon>
    </lineage>
</organism>
<gene>
    <name evidence="2" type="ORF">FSB_LOCUS35974</name>
</gene>
<feature type="domain" description="Reverse transcriptase" evidence="1">
    <location>
        <begin position="637"/>
        <end position="918"/>
    </location>
</feature>
<accession>A0A2N9H7L2</accession>
<evidence type="ECO:0000313" key="2">
    <source>
        <dbReference type="EMBL" id="SPD08092.1"/>
    </source>
</evidence>
<dbReference type="InterPro" id="IPR012337">
    <property type="entry name" value="RNaseH-like_sf"/>
</dbReference>
<reference evidence="2" key="1">
    <citation type="submission" date="2018-02" db="EMBL/GenBank/DDBJ databases">
        <authorList>
            <person name="Cohen D.B."/>
            <person name="Kent A.D."/>
        </authorList>
    </citation>
    <scope>NUCLEOTIDE SEQUENCE</scope>
</reference>
<dbReference type="InterPro" id="IPR044730">
    <property type="entry name" value="RNase_H-like_dom_plant"/>
</dbReference>
<dbReference type="Gene3D" id="3.30.420.10">
    <property type="entry name" value="Ribonuclease H-like superfamily/Ribonuclease H"/>
    <property type="match status" value="1"/>
</dbReference>
<dbReference type="GO" id="GO:0003676">
    <property type="term" value="F:nucleic acid binding"/>
    <property type="evidence" value="ECO:0007669"/>
    <property type="project" value="InterPro"/>
</dbReference>
<dbReference type="CDD" id="cd01650">
    <property type="entry name" value="RT_nLTR_like"/>
    <property type="match status" value="1"/>
</dbReference>
<protein>
    <recommendedName>
        <fullName evidence="1">Reverse transcriptase domain-containing protein</fullName>
    </recommendedName>
</protein>
<dbReference type="InterPro" id="IPR036397">
    <property type="entry name" value="RNaseH_sf"/>
</dbReference>
<dbReference type="PANTHER" id="PTHR33116:SF86">
    <property type="entry name" value="REVERSE TRANSCRIPTASE DOMAIN-CONTAINING PROTEIN"/>
    <property type="match status" value="1"/>
</dbReference>
<dbReference type="CDD" id="cd06222">
    <property type="entry name" value="RNase_H_like"/>
    <property type="match status" value="1"/>
</dbReference>
<sequence length="1532" mass="172903">MAAEELPIPTVEDITRLTKRVSCADNRLELHMTSPNIEVSNLLLIGRLISRRNFQAPVLHDIITRAWNPSRRISVRKVDRNTFVFSFEHEADRALAFNCRPWTIRGAHLVLKIWSPDLAISEIDFTSSAFWIQVHRLPLTWYNNENIRLIGGKAGSVVDAEFSEATGEVYYESNRAVLSNEFGGHFPAFGEWLNIGNDKTPPEIYDKPPVAAVQTLIPVEQVLEVEAPALLQNIPVEKVTVRALNTAGQREDTPYTVGNDNLNRVHAMGVVSSFAHLLEHSLKDVCHASTVSKSVSHIDTSQVGNKIELGSSIPKKSRFEDACLEVSRSQFGGIQLVADEVPLLHNDEEGYGKSISLAEEAGLHLTSFPRAAVKHLGAINLDHCPLLIDTHPSDVNAPIPFRFEAMWTKDPRCNDVISEAWKKEFVGNECFQLCKKQFHTTNALRKWNKEVFGHCQSKIYEISKQIELIQCESPSADNGLKKANLQSELNCWMSRNELMWRQKSRETWLKDGDRNSRFFHISAVARRRKNSIDAIRGEDGIWIVNLSEIRDFVVGNFKHLFTEEATACPVDLENLIQPCISKSENAQLCLIPSPSEIKEMVFNMQSLKSPGPDGLPPLFYKKYWHIVGNTMIKAVQNFFTSGKQLKEMNFSFIVLIPKIQNPSVVNHYRPISLCNTTYKIISKLLVDRLRSVLPDLISPAQFAFISGRWIAETQLIVQEILHSFKIRKVKGGFVAMKLDLQKAYDRVNWGFLKTVMTQFGFSDKFIGWILECISSVSFSILVNGGKTKDFKPSRGLRQGDPLSPFLFIICQEVLSRLIEREFSHGNVKGVKMNVAGPVFTHVMYADDIMVFAKANYREVIVLNECLDKYCAWSGQLINRSKSGIIFSKLVCCATRRELKALLAMKKIQPNAKYLGSPLFSSSSRIKDFKFLQDKLESRLLGWRSKALSWAGRATLIKSVALALPSYTFASSNIPMAVCEKMDAAVRRFWWNPSNESERFLAWKAWADICTPRASGGLGFRKAKHTNDALLSKLAWMIISGQDSPCMNTLRSKYKVRHGWINCEPPKNASPTWRAIERCKAIISKGACYLIGDGKSVDCWKDPWVPWIPGFLPKPKDLLVPPNEMLVSSLINQENTSWNVSLLQEYFDEDSVNAICRIHLPLRPSSNKLCWIADPKGVFSVKSAYKLNLCHTWPSNPDTCWKALWKCKIHERLKTLIWRIGCNALPTNLNIFSRLSKGCPLCPLCGVEAESIPHIFFKCEVTRMFWFGTSWGIRPELLLVASEMDVIKLVVNLPIPQSTSSKPRLVSIQASVQFALTLEAIWNFRNRHVHLNSLESPLVSIKILELKILEHWRALLELNDDAVPVKNLWSPPPPGCIKLNVDAALLPSSTRIAAIARDENGLLLKAWAKSVVSNEPLLAQATAIHWAIQLAKDENWNHIIIESDSQVCVDALVSEKQHEDWSIVVICDNVKCLALQFSSCSFCWVNREANSVAHTLAKVVPPILSPALYFPKNLPALLEEAWYRDFSCCLSSV</sequence>
<dbReference type="SUPFAM" id="SSF56672">
    <property type="entry name" value="DNA/RNA polymerases"/>
    <property type="match status" value="1"/>
</dbReference>
<dbReference type="InterPro" id="IPR043502">
    <property type="entry name" value="DNA/RNA_pol_sf"/>
</dbReference>